<keyword evidence="2" id="KW-1185">Reference proteome</keyword>
<evidence type="ECO:0000313" key="2">
    <source>
        <dbReference type="Proteomes" id="UP000009236"/>
    </source>
</evidence>
<gene>
    <name evidence="1" type="ordered locus">Isova_2817</name>
</gene>
<dbReference type="STRING" id="743718.Isova_2817"/>
<proteinExistence type="predicted"/>
<sequence length="112" mass="11846">MRALSSASGPPFWQDRPVPSYRVSLAVGTLRPGVDPAAVLPAAADAARELATVETSDVGVVRGQARITVRFTTDSDDAAHAVADAVRARTTRLAATSDGTLTRRWGARWYPA</sequence>
<protein>
    <submittedName>
        <fullName evidence="1">Uncharacterized protein</fullName>
    </submittedName>
</protein>
<dbReference type="Proteomes" id="UP000009236">
    <property type="component" value="Chromosome"/>
</dbReference>
<organism evidence="2">
    <name type="scientific">Isoptericola variabilis (strain 225)</name>
    <dbReference type="NCBI Taxonomy" id="743718"/>
    <lineage>
        <taxon>Bacteria</taxon>
        <taxon>Bacillati</taxon>
        <taxon>Actinomycetota</taxon>
        <taxon>Actinomycetes</taxon>
        <taxon>Micrococcales</taxon>
        <taxon>Promicromonosporaceae</taxon>
        <taxon>Isoptericola</taxon>
    </lineage>
</organism>
<dbReference type="EMBL" id="CP002810">
    <property type="protein sequence ID" value="AEG45506.1"/>
    <property type="molecule type" value="Genomic_DNA"/>
</dbReference>
<evidence type="ECO:0000313" key="1">
    <source>
        <dbReference type="EMBL" id="AEG45506.1"/>
    </source>
</evidence>
<name>F6FV78_ISOV2</name>
<dbReference type="KEGG" id="iva:Isova_2817"/>
<accession>F6FV78</accession>
<reference evidence="1 2" key="1">
    <citation type="submission" date="2011-05" db="EMBL/GenBank/DDBJ databases">
        <title>Complete sequence of Isoptericola variabilis 225.</title>
        <authorList>
            <consortium name="US DOE Joint Genome Institute"/>
            <person name="Lucas S."/>
            <person name="Han J."/>
            <person name="Lapidus A."/>
            <person name="Cheng J.-F."/>
            <person name="Goodwin L."/>
            <person name="Pitluck S."/>
            <person name="Peters L."/>
            <person name="Mikhailova N."/>
            <person name="Zeytun A."/>
            <person name="Han C."/>
            <person name="Tapia R."/>
            <person name="Land M."/>
            <person name="Hauser L."/>
            <person name="Kyrpides N."/>
            <person name="Ivanova N."/>
            <person name="Pagani I."/>
            <person name="Siebers A."/>
            <person name="Allgaier M."/>
            <person name="Thelen M."/>
            <person name="Hugenholtz P."/>
            <person name="Gladden J."/>
            <person name="Woyke T."/>
        </authorList>
    </citation>
    <scope>NUCLEOTIDE SEQUENCE [LARGE SCALE GENOMIC DNA]</scope>
    <source>
        <strain evidence="2">225</strain>
    </source>
</reference>
<dbReference type="AlphaFoldDB" id="F6FV78"/>
<dbReference type="HOGENOM" id="CLU_164381_1_1_11"/>
<dbReference type="eggNOG" id="ENOG5033MQU">
    <property type="taxonomic scope" value="Bacteria"/>
</dbReference>